<dbReference type="SUPFAM" id="SSF103481">
    <property type="entry name" value="Multidrug resistance efflux transporter EmrE"/>
    <property type="match status" value="1"/>
</dbReference>
<dbReference type="OMA" id="GPKYISG"/>
<dbReference type="KEGG" id="ehx:EMIHUDRAFT_202019"/>
<evidence type="ECO:0000256" key="1">
    <source>
        <dbReference type="SAM" id="Phobius"/>
    </source>
</evidence>
<protein>
    <recommendedName>
        <fullName evidence="4">EamA domain-containing protein</fullName>
    </recommendedName>
</protein>
<name>A0A0D3KEW7_EMIH1</name>
<proteinExistence type="predicted"/>
<evidence type="ECO:0000313" key="3">
    <source>
        <dbReference type="Proteomes" id="UP000013827"/>
    </source>
</evidence>
<dbReference type="EnsemblProtists" id="EOD34302">
    <property type="protein sequence ID" value="EOD34302"/>
    <property type="gene ID" value="EMIHUDRAFT_202019"/>
</dbReference>
<feature type="transmembrane region" description="Helical" evidence="1">
    <location>
        <begin position="81"/>
        <end position="112"/>
    </location>
</feature>
<dbReference type="InterPro" id="IPR037185">
    <property type="entry name" value="EmrE-like"/>
</dbReference>
<keyword evidence="1" id="KW-0472">Membrane</keyword>
<feature type="transmembrane region" description="Helical" evidence="1">
    <location>
        <begin position="42"/>
        <end position="61"/>
    </location>
</feature>
<dbReference type="eggNOG" id="ENOG502T1FB">
    <property type="taxonomic scope" value="Eukaryota"/>
</dbReference>
<reference evidence="3" key="1">
    <citation type="journal article" date="2013" name="Nature">
        <title>Pan genome of the phytoplankton Emiliania underpins its global distribution.</title>
        <authorList>
            <person name="Read B.A."/>
            <person name="Kegel J."/>
            <person name="Klute M.J."/>
            <person name="Kuo A."/>
            <person name="Lefebvre S.C."/>
            <person name="Maumus F."/>
            <person name="Mayer C."/>
            <person name="Miller J."/>
            <person name="Monier A."/>
            <person name="Salamov A."/>
            <person name="Young J."/>
            <person name="Aguilar M."/>
            <person name="Claverie J.M."/>
            <person name="Frickenhaus S."/>
            <person name="Gonzalez K."/>
            <person name="Herman E.K."/>
            <person name="Lin Y.C."/>
            <person name="Napier J."/>
            <person name="Ogata H."/>
            <person name="Sarno A.F."/>
            <person name="Shmutz J."/>
            <person name="Schroeder D."/>
            <person name="de Vargas C."/>
            <person name="Verret F."/>
            <person name="von Dassow P."/>
            <person name="Valentin K."/>
            <person name="Van de Peer Y."/>
            <person name="Wheeler G."/>
            <person name="Dacks J.B."/>
            <person name="Delwiche C.F."/>
            <person name="Dyhrman S.T."/>
            <person name="Glockner G."/>
            <person name="John U."/>
            <person name="Richards T."/>
            <person name="Worden A.Z."/>
            <person name="Zhang X."/>
            <person name="Grigoriev I.V."/>
            <person name="Allen A.E."/>
            <person name="Bidle K."/>
            <person name="Borodovsky M."/>
            <person name="Bowler C."/>
            <person name="Brownlee C."/>
            <person name="Cock J.M."/>
            <person name="Elias M."/>
            <person name="Gladyshev V.N."/>
            <person name="Groth M."/>
            <person name="Guda C."/>
            <person name="Hadaegh A."/>
            <person name="Iglesias-Rodriguez M.D."/>
            <person name="Jenkins J."/>
            <person name="Jones B.M."/>
            <person name="Lawson T."/>
            <person name="Leese F."/>
            <person name="Lindquist E."/>
            <person name="Lobanov A."/>
            <person name="Lomsadze A."/>
            <person name="Malik S.B."/>
            <person name="Marsh M.E."/>
            <person name="Mackinder L."/>
            <person name="Mock T."/>
            <person name="Mueller-Roeber B."/>
            <person name="Pagarete A."/>
            <person name="Parker M."/>
            <person name="Probert I."/>
            <person name="Quesneville H."/>
            <person name="Raines C."/>
            <person name="Rensing S.A."/>
            <person name="Riano-Pachon D.M."/>
            <person name="Richier S."/>
            <person name="Rokitta S."/>
            <person name="Shiraiwa Y."/>
            <person name="Soanes D.M."/>
            <person name="van der Giezen M."/>
            <person name="Wahlund T.M."/>
            <person name="Williams B."/>
            <person name="Wilson W."/>
            <person name="Wolfe G."/>
            <person name="Wurch L.L."/>
        </authorList>
    </citation>
    <scope>NUCLEOTIDE SEQUENCE</scope>
</reference>
<keyword evidence="1" id="KW-0812">Transmembrane</keyword>
<keyword evidence="1" id="KW-1133">Transmembrane helix</keyword>
<accession>A0A0D3KEW7</accession>
<dbReference type="GeneID" id="17279573"/>
<sequence length="377" mass="39791">MSRARGWLYALAAVLTVSPDSMLLHFMLLYSPCSAVWETIPLILFLKYSVMGFIQVGYSVVQAGSPAILLSQVKQSWRALLLPSIFMLICQLGLTTCFMTTTAANAIMLFNLQPVWALGMGRYFLGDTAQPHTLVAMAVALSAVFLAFAPLAMSGEVEAEMPAAEGAIPRTRFGDVVALLVGVSLASYLVAYRASSMSDPEAPLSIAPALGSLGASLVAAPAAIAILVSKGEEGGIGLSSTFVLATLVDAILEAYYDIAMGLASEDITSAEVAMMMLLEIPLGPLFCYWAFREVPATSTIIGCLVLFCTLVAHGVIELRIEMHAAAKLEDGSKDGASKSGDSELQLRDIMSSRGGVALSKRASGAQRVQSTVESTMV</sequence>
<keyword evidence="3" id="KW-1185">Reference proteome</keyword>
<feature type="transmembrane region" description="Helical" evidence="1">
    <location>
        <begin position="6"/>
        <end position="30"/>
    </location>
</feature>
<evidence type="ECO:0008006" key="4">
    <source>
        <dbReference type="Google" id="ProtNLM"/>
    </source>
</evidence>
<organism evidence="2 3">
    <name type="scientific">Emiliania huxleyi (strain CCMP1516)</name>
    <dbReference type="NCBI Taxonomy" id="280463"/>
    <lineage>
        <taxon>Eukaryota</taxon>
        <taxon>Haptista</taxon>
        <taxon>Haptophyta</taxon>
        <taxon>Prymnesiophyceae</taxon>
        <taxon>Isochrysidales</taxon>
        <taxon>Noelaerhabdaceae</taxon>
        <taxon>Emiliania</taxon>
    </lineage>
</organism>
<dbReference type="Proteomes" id="UP000013827">
    <property type="component" value="Unassembled WGS sequence"/>
</dbReference>
<feature type="transmembrane region" description="Helical" evidence="1">
    <location>
        <begin position="204"/>
        <end position="228"/>
    </location>
</feature>
<dbReference type="AlphaFoldDB" id="A0A0D3KEW7"/>
<feature type="transmembrane region" description="Helical" evidence="1">
    <location>
        <begin position="234"/>
        <end position="252"/>
    </location>
</feature>
<reference evidence="2" key="2">
    <citation type="submission" date="2024-10" db="UniProtKB">
        <authorList>
            <consortium name="EnsemblProtists"/>
        </authorList>
    </citation>
    <scope>IDENTIFICATION</scope>
</reference>
<feature type="transmembrane region" description="Helical" evidence="1">
    <location>
        <begin position="297"/>
        <end position="316"/>
    </location>
</feature>
<feature type="transmembrane region" description="Helical" evidence="1">
    <location>
        <begin position="133"/>
        <end position="153"/>
    </location>
</feature>
<feature type="transmembrane region" description="Helical" evidence="1">
    <location>
        <begin position="173"/>
        <end position="192"/>
    </location>
</feature>
<dbReference type="PaxDb" id="2903-EOD34302"/>
<dbReference type="HOGENOM" id="CLU_734540_0_0_1"/>
<dbReference type="RefSeq" id="XP_005786731.1">
    <property type="nucleotide sequence ID" value="XM_005786674.1"/>
</dbReference>
<evidence type="ECO:0000313" key="2">
    <source>
        <dbReference type="EnsemblProtists" id="EOD34302"/>
    </source>
</evidence>